<dbReference type="EMBL" id="QFFG01000002">
    <property type="protein sequence ID" value="PWG05836.1"/>
    <property type="molecule type" value="Genomic_DNA"/>
</dbReference>
<gene>
    <name evidence="1" type="ORF">DIS07_05180</name>
</gene>
<dbReference type="RefSeq" id="WP_109404168.1">
    <property type="nucleotide sequence ID" value="NZ_QFFG01000002.1"/>
</dbReference>
<reference evidence="1 2" key="1">
    <citation type="submission" date="2018-05" db="EMBL/GenBank/DDBJ databases">
        <title>Polaribacter aquimarinus sp. nov., isolated from sediment in a sediment of sea.</title>
        <authorList>
            <person name="Lu D."/>
        </authorList>
    </citation>
    <scope>NUCLEOTIDE SEQUENCE [LARGE SCALE GENOMIC DNA]</scope>
    <source>
        <strain evidence="1 2">ZY113</strain>
    </source>
</reference>
<sequence>MEAKETAFESVRFKGVSTIKEIDGVKTLCIFNSVDEAISIGIDEKEAIIMFAKLNICPTADFDGNGTVSCKSAKGCKNGKECVLHKWDAKNKVWVNKGVKSFFAGNAIWKCKCG</sequence>
<dbReference type="Proteomes" id="UP000245670">
    <property type="component" value="Unassembled WGS sequence"/>
</dbReference>
<organism evidence="1 2">
    <name type="scientific">Polaribacter aquimarinus</name>
    <dbReference type="NCBI Taxonomy" id="2100726"/>
    <lineage>
        <taxon>Bacteria</taxon>
        <taxon>Pseudomonadati</taxon>
        <taxon>Bacteroidota</taxon>
        <taxon>Flavobacteriia</taxon>
        <taxon>Flavobacteriales</taxon>
        <taxon>Flavobacteriaceae</taxon>
    </lineage>
</organism>
<keyword evidence="2" id="KW-1185">Reference proteome</keyword>
<name>A0A2U2JBW5_9FLAO</name>
<proteinExistence type="predicted"/>
<evidence type="ECO:0000313" key="2">
    <source>
        <dbReference type="Proteomes" id="UP000245670"/>
    </source>
</evidence>
<protein>
    <submittedName>
        <fullName evidence="1">Uncharacterized protein</fullName>
    </submittedName>
</protein>
<evidence type="ECO:0000313" key="1">
    <source>
        <dbReference type="EMBL" id="PWG05836.1"/>
    </source>
</evidence>
<comment type="caution">
    <text evidence="1">The sequence shown here is derived from an EMBL/GenBank/DDBJ whole genome shotgun (WGS) entry which is preliminary data.</text>
</comment>
<dbReference type="AlphaFoldDB" id="A0A2U2JBW5"/>
<accession>A0A2U2JBW5</accession>